<keyword evidence="9 11" id="KW-0472">Membrane</keyword>
<keyword evidence="3" id="KW-1003">Cell membrane</keyword>
<name>A0ABD2YYU6_9GENT</name>
<evidence type="ECO:0000256" key="1">
    <source>
        <dbReference type="ARBA" id="ARBA00004251"/>
    </source>
</evidence>
<dbReference type="FunFam" id="3.80.10.10:FF:000383">
    <property type="entry name" value="Leucine-rich repeat receptor protein kinase EMS1"/>
    <property type="match status" value="2"/>
</dbReference>
<evidence type="ECO:0000259" key="13">
    <source>
        <dbReference type="Pfam" id="PF08263"/>
    </source>
</evidence>
<keyword evidence="8 11" id="KW-1133">Transmembrane helix</keyword>
<feature type="transmembrane region" description="Helical" evidence="11">
    <location>
        <begin position="886"/>
        <end position="904"/>
    </location>
</feature>
<evidence type="ECO:0008006" key="17">
    <source>
        <dbReference type="Google" id="ProtNLM"/>
    </source>
</evidence>
<evidence type="ECO:0000256" key="7">
    <source>
        <dbReference type="ARBA" id="ARBA00022737"/>
    </source>
</evidence>
<keyword evidence="16" id="KW-1185">Reference proteome</keyword>
<dbReference type="SUPFAM" id="SSF52047">
    <property type="entry name" value="RNI-like"/>
    <property type="match status" value="1"/>
</dbReference>
<dbReference type="InterPro" id="IPR055414">
    <property type="entry name" value="LRR_R13L4/SHOC2-like"/>
</dbReference>
<dbReference type="FunFam" id="3.80.10.10:FF:000095">
    <property type="entry name" value="LRR receptor-like serine/threonine-protein kinase GSO1"/>
    <property type="match status" value="1"/>
</dbReference>
<feature type="domain" description="Disease resistance R13L4/SHOC-2-like LRR" evidence="14">
    <location>
        <begin position="297"/>
        <end position="446"/>
    </location>
</feature>
<evidence type="ECO:0000256" key="10">
    <source>
        <dbReference type="ARBA" id="ARBA00023180"/>
    </source>
</evidence>
<dbReference type="AlphaFoldDB" id="A0ABD2YYU6"/>
<dbReference type="InterPro" id="IPR032675">
    <property type="entry name" value="LRR_dom_sf"/>
</dbReference>
<dbReference type="InterPro" id="IPR046956">
    <property type="entry name" value="RLP23-like"/>
</dbReference>
<evidence type="ECO:0000313" key="16">
    <source>
        <dbReference type="Proteomes" id="UP001630127"/>
    </source>
</evidence>
<evidence type="ECO:0000256" key="8">
    <source>
        <dbReference type="ARBA" id="ARBA00022989"/>
    </source>
</evidence>
<evidence type="ECO:0000256" key="12">
    <source>
        <dbReference type="SAM" id="SignalP"/>
    </source>
</evidence>
<dbReference type="PANTHER" id="PTHR48063:SF29">
    <property type="entry name" value="LRR RECEPTOR-LIKE KINASE FAMILY PROTEIN"/>
    <property type="match status" value="1"/>
</dbReference>
<evidence type="ECO:0000256" key="11">
    <source>
        <dbReference type="SAM" id="Phobius"/>
    </source>
</evidence>
<dbReference type="InterPro" id="IPR001611">
    <property type="entry name" value="Leu-rich_rpt"/>
</dbReference>
<gene>
    <name evidence="15" type="ORF">ACH5RR_025159</name>
</gene>
<evidence type="ECO:0000256" key="2">
    <source>
        <dbReference type="ARBA" id="ARBA00009592"/>
    </source>
</evidence>
<proteinExistence type="inferred from homology"/>
<evidence type="ECO:0000256" key="9">
    <source>
        <dbReference type="ARBA" id="ARBA00023136"/>
    </source>
</evidence>
<dbReference type="PRINTS" id="PR00019">
    <property type="entry name" value="LEURICHRPT"/>
</dbReference>
<dbReference type="GO" id="GO:0005886">
    <property type="term" value="C:plasma membrane"/>
    <property type="evidence" value="ECO:0007669"/>
    <property type="project" value="UniProtKB-SubCell"/>
</dbReference>
<sequence length="957" mass="106604">MKGISIQLCSLIFLCLFSATPTYEANDNKTNTGCIQIEREALIKFKEGLSDPSNFLSTWIGDNCCSWKGISCSNKTGHVVKIELQNIQCYEDGEDFYGTNKNSSCLGGEMSPSLLDLKYLNHLDLSLNSFHIPIPEFLGSLGMLSYLNLSHSAFTGMIPQHLGNLSNLCYLDLTHSFSLYSNDLYWLSSLTSLEYLDMETVNLSLASTHWLQIINLLPSLSELHLASCELQNLPQSLSSVNFTSLSVLDLMDNSFDSPIPRWFFNLSTLVKLDLSLNEITGDISELIEDLSNSCNNSLEELILADNHISGHIPHSLGLLKKLKFLDLVVNYISGPIPASIGSLTNLEELSLSYNQMDGSLPESIKKLTKLTRLHLFQNNWQGNLSENQLQSLTKLGYFAISSSNKSFMLNISHNWVPPFSLRFIRISDCLLGPKFPAWLKTQKQLSSVILTNVGISEEISNWIWILSLRLMSCDFSNNQIRGGFPHSLEYPLDDLHLSSSNRSMGSYPSLNNMYYLNLAGNLLSGPIPVNIGQAMATLARLNLSGNFLSGPIPSSIGKMRLLFSLDLSNNKLSGKIQDNWRDLQALYTLDLSMNDLCGTIPGSILLLPRLSKLRLNANNLSGDLSTLKVNNRSLLTLLDLGENRFSGNVPKWLGECSILKELRLRANIFNGSIPEHLCDHVYLHTVDIAANNLSGAIPACLGNLRGFNRVLTYSPESPLLLVKDISEMDLIVKGRQMAYTSILELVNIMDFSSNMLSGEIPKEITRLSALGTLNLSRNQLTGNIPGEIGKLRRLETLDLSHNHLSGPIPQSMTSMTLLNYLNLSYNNLSGPIPSTNQFLTFNDPSIYEGNAELCGTPLPSKCHEPNTGNAEDQGNNTADNEDDIKFGFFISMVLGFVFGFWAVFGSLQIYEPWRPTLFHYVDNMKNWILLVFALKMARVRRRLRDLRPARDASTSQQ</sequence>
<dbReference type="InterPro" id="IPR003591">
    <property type="entry name" value="Leu-rich_rpt_typical-subtyp"/>
</dbReference>
<feature type="chain" id="PRO_5044770875" description="Leucine-rich repeat-containing N-terminal plant-type domain-containing protein" evidence="12">
    <location>
        <begin position="26"/>
        <end position="957"/>
    </location>
</feature>
<evidence type="ECO:0000256" key="3">
    <source>
        <dbReference type="ARBA" id="ARBA00022475"/>
    </source>
</evidence>
<feature type="signal peptide" evidence="12">
    <location>
        <begin position="1"/>
        <end position="25"/>
    </location>
</feature>
<dbReference type="Gene3D" id="3.80.10.10">
    <property type="entry name" value="Ribonuclease Inhibitor"/>
    <property type="match status" value="4"/>
</dbReference>
<dbReference type="InterPro" id="IPR013210">
    <property type="entry name" value="LRR_N_plant-typ"/>
</dbReference>
<dbReference type="Pfam" id="PF13855">
    <property type="entry name" value="LRR_8"/>
    <property type="match status" value="1"/>
</dbReference>
<dbReference type="Pfam" id="PF08263">
    <property type="entry name" value="LRRNT_2"/>
    <property type="match status" value="1"/>
</dbReference>
<keyword evidence="6 12" id="KW-0732">Signal</keyword>
<keyword evidence="4" id="KW-0433">Leucine-rich repeat</keyword>
<dbReference type="Proteomes" id="UP001630127">
    <property type="component" value="Unassembled WGS sequence"/>
</dbReference>
<comment type="similarity">
    <text evidence="2">Belongs to the RLP family.</text>
</comment>
<reference evidence="15 16" key="1">
    <citation type="submission" date="2024-11" db="EMBL/GenBank/DDBJ databases">
        <title>A near-complete genome assembly of Cinchona calisaya.</title>
        <authorList>
            <person name="Lian D.C."/>
            <person name="Zhao X.W."/>
            <person name="Wei L."/>
        </authorList>
    </citation>
    <scope>NUCLEOTIDE SEQUENCE [LARGE SCALE GENOMIC DNA]</scope>
    <source>
        <tissue evidence="15">Nenye</tissue>
    </source>
</reference>
<evidence type="ECO:0000256" key="6">
    <source>
        <dbReference type="ARBA" id="ARBA00022729"/>
    </source>
</evidence>
<feature type="domain" description="Leucine-rich repeat-containing N-terminal plant-type" evidence="13">
    <location>
        <begin position="38"/>
        <end position="73"/>
    </location>
</feature>
<keyword evidence="10" id="KW-0325">Glycoprotein</keyword>
<dbReference type="SUPFAM" id="SSF52058">
    <property type="entry name" value="L domain-like"/>
    <property type="match status" value="1"/>
</dbReference>
<evidence type="ECO:0000256" key="5">
    <source>
        <dbReference type="ARBA" id="ARBA00022692"/>
    </source>
</evidence>
<protein>
    <recommendedName>
        <fullName evidence="17">Leucine-rich repeat-containing N-terminal plant-type domain-containing protein</fullName>
    </recommendedName>
</protein>
<dbReference type="Pfam" id="PF00560">
    <property type="entry name" value="LRR_1"/>
    <property type="match status" value="3"/>
</dbReference>
<dbReference type="EMBL" id="JBJUIK010000011">
    <property type="protein sequence ID" value="KAL3512442.1"/>
    <property type="molecule type" value="Genomic_DNA"/>
</dbReference>
<dbReference type="PANTHER" id="PTHR48063">
    <property type="entry name" value="LRR RECEPTOR-LIKE KINASE"/>
    <property type="match status" value="1"/>
</dbReference>
<comment type="subcellular location">
    <subcellularLocation>
        <location evidence="1">Cell membrane</location>
        <topology evidence="1">Single-pass type I membrane protein</topology>
    </subcellularLocation>
</comment>
<organism evidence="15 16">
    <name type="scientific">Cinchona calisaya</name>
    <dbReference type="NCBI Taxonomy" id="153742"/>
    <lineage>
        <taxon>Eukaryota</taxon>
        <taxon>Viridiplantae</taxon>
        <taxon>Streptophyta</taxon>
        <taxon>Embryophyta</taxon>
        <taxon>Tracheophyta</taxon>
        <taxon>Spermatophyta</taxon>
        <taxon>Magnoliopsida</taxon>
        <taxon>eudicotyledons</taxon>
        <taxon>Gunneridae</taxon>
        <taxon>Pentapetalae</taxon>
        <taxon>asterids</taxon>
        <taxon>lamiids</taxon>
        <taxon>Gentianales</taxon>
        <taxon>Rubiaceae</taxon>
        <taxon>Cinchonoideae</taxon>
        <taxon>Cinchoneae</taxon>
        <taxon>Cinchona</taxon>
    </lineage>
</organism>
<keyword evidence="7" id="KW-0677">Repeat</keyword>
<dbReference type="GO" id="GO:0006952">
    <property type="term" value="P:defense response"/>
    <property type="evidence" value="ECO:0007669"/>
    <property type="project" value="UniProtKB-ARBA"/>
</dbReference>
<accession>A0ABD2YYU6</accession>
<dbReference type="SMART" id="SM00369">
    <property type="entry name" value="LRR_TYP"/>
    <property type="match status" value="5"/>
</dbReference>
<evidence type="ECO:0000256" key="4">
    <source>
        <dbReference type="ARBA" id="ARBA00022614"/>
    </source>
</evidence>
<comment type="caution">
    <text evidence="15">The sequence shown here is derived from an EMBL/GenBank/DDBJ whole genome shotgun (WGS) entry which is preliminary data.</text>
</comment>
<keyword evidence="5 11" id="KW-0812">Transmembrane</keyword>
<dbReference type="GO" id="GO:0051707">
    <property type="term" value="P:response to other organism"/>
    <property type="evidence" value="ECO:0007669"/>
    <property type="project" value="UniProtKB-ARBA"/>
</dbReference>
<evidence type="ECO:0000313" key="15">
    <source>
        <dbReference type="EMBL" id="KAL3512442.1"/>
    </source>
</evidence>
<evidence type="ECO:0000259" key="14">
    <source>
        <dbReference type="Pfam" id="PF23598"/>
    </source>
</evidence>
<dbReference type="Pfam" id="PF23598">
    <property type="entry name" value="LRR_14"/>
    <property type="match status" value="1"/>
</dbReference>